<feature type="region of interest" description="Disordered" evidence="1">
    <location>
        <begin position="1"/>
        <end position="90"/>
    </location>
</feature>
<evidence type="ECO:0000256" key="1">
    <source>
        <dbReference type="SAM" id="MobiDB-lite"/>
    </source>
</evidence>
<feature type="compositionally biased region" description="Polar residues" evidence="1">
    <location>
        <begin position="124"/>
        <end position="134"/>
    </location>
</feature>
<dbReference type="EMBL" id="KN837176">
    <property type="protein sequence ID" value="KIJ36652.1"/>
    <property type="molecule type" value="Genomic_DNA"/>
</dbReference>
<feature type="compositionally biased region" description="Polar residues" evidence="1">
    <location>
        <begin position="73"/>
        <end position="90"/>
    </location>
</feature>
<reference evidence="2 3" key="1">
    <citation type="submission" date="2014-06" db="EMBL/GenBank/DDBJ databases">
        <title>Evolutionary Origins and Diversification of the Mycorrhizal Mutualists.</title>
        <authorList>
            <consortium name="DOE Joint Genome Institute"/>
            <consortium name="Mycorrhizal Genomics Consortium"/>
            <person name="Kohler A."/>
            <person name="Kuo A."/>
            <person name="Nagy L.G."/>
            <person name="Floudas D."/>
            <person name="Copeland A."/>
            <person name="Barry K.W."/>
            <person name="Cichocki N."/>
            <person name="Veneault-Fourrey C."/>
            <person name="LaButti K."/>
            <person name="Lindquist E.A."/>
            <person name="Lipzen A."/>
            <person name="Lundell T."/>
            <person name="Morin E."/>
            <person name="Murat C."/>
            <person name="Riley R."/>
            <person name="Ohm R."/>
            <person name="Sun H."/>
            <person name="Tunlid A."/>
            <person name="Henrissat B."/>
            <person name="Grigoriev I.V."/>
            <person name="Hibbett D.S."/>
            <person name="Martin F."/>
        </authorList>
    </citation>
    <scope>NUCLEOTIDE SEQUENCE [LARGE SCALE GENOMIC DNA]</scope>
    <source>
        <strain evidence="2 3">SS14</strain>
    </source>
</reference>
<proteinExistence type="predicted"/>
<keyword evidence="3" id="KW-1185">Reference proteome</keyword>
<dbReference type="AlphaFoldDB" id="A0A0C9V4L4"/>
<protein>
    <submittedName>
        <fullName evidence="2">Uncharacterized protein</fullName>
    </submittedName>
</protein>
<sequence>MAPKILFEASSFTDSPPISLKHPVSSPPKRVKGKCLKPLTGDPEDIFDNLSEEQATQEAILGTRDPQDHANPPVTTGAENSATGTGQTTAAEVKQNPEIVFPAPRETDTIISPSIPDLPDHTTVPHTDPSSSMMDTEPHTPAPVPLPVSSHTGPMPHLPSGTILIPSPLTNFDIMMKGLPPQSPVPIIAAMPANSEGLIAVPPGGFPPSEQVDFSSLAMALYPTRFKQFNERAAETDCVTFVFNGRFDLEGEQAATIEKHLRYITGNPNTEVLAGFPPTQRLPGSPAFPYLIRGITLEQKQMLVDHKPGRHKGRVAAEVSSFFVEYPQLKDYLEKHHDNLNLPHGEPATTETYLHELCCSVIAKGIQVPEKGCSRTYFNIHGKPPSVTRKGYQNWLSLLQSTTYFLDKNVAKPFEITPKRSVCSQAAPAHQQPTNLCLVTDPNQTRTIAPMMMGTLSWVMLDEAGDVGEVMGVAVVVAYSKAEPVVEAPPSLP</sequence>
<dbReference type="HOGENOM" id="CLU_553389_0_0_1"/>
<evidence type="ECO:0000313" key="2">
    <source>
        <dbReference type="EMBL" id="KIJ36652.1"/>
    </source>
</evidence>
<name>A0A0C9V4L4_SPHS4</name>
<feature type="compositionally biased region" description="Acidic residues" evidence="1">
    <location>
        <begin position="42"/>
        <end position="51"/>
    </location>
</feature>
<evidence type="ECO:0000313" key="3">
    <source>
        <dbReference type="Proteomes" id="UP000054279"/>
    </source>
</evidence>
<feature type="region of interest" description="Disordered" evidence="1">
    <location>
        <begin position="110"/>
        <end position="139"/>
    </location>
</feature>
<organism evidence="2 3">
    <name type="scientific">Sphaerobolus stellatus (strain SS14)</name>
    <dbReference type="NCBI Taxonomy" id="990650"/>
    <lineage>
        <taxon>Eukaryota</taxon>
        <taxon>Fungi</taxon>
        <taxon>Dikarya</taxon>
        <taxon>Basidiomycota</taxon>
        <taxon>Agaricomycotina</taxon>
        <taxon>Agaricomycetes</taxon>
        <taxon>Phallomycetidae</taxon>
        <taxon>Geastrales</taxon>
        <taxon>Sphaerobolaceae</taxon>
        <taxon>Sphaerobolus</taxon>
    </lineage>
</organism>
<gene>
    <name evidence="2" type="ORF">M422DRAFT_50974</name>
</gene>
<accession>A0A0C9V4L4</accession>
<dbReference type="Proteomes" id="UP000054279">
    <property type="component" value="Unassembled WGS sequence"/>
</dbReference>